<dbReference type="InterPro" id="IPR040265">
    <property type="entry name" value="CHUP1/IPGA1-like"/>
</dbReference>
<feature type="region of interest" description="Disordered" evidence="3">
    <location>
        <begin position="311"/>
        <end position="410"/>
    </location>
</feature>
<sequence length="592" mass="66543">MIFRVSILVVASLAAFVVSPLNTKQRLKKQHSMLSGKGCSSTQETEELGGEKFGDDISEEDMQNEEGTEVVNTKNLNPNTEIEHSQNPINELESRRLTLERKLLELHSLKEKLSCIAYLQKDLTGKTAEIGKLNFTIAALKAEIKDLQEIIRQGNMEVKQLDMAKQLIEELQRKNGNGSQIKGQIILLEEQLSGFTAIETSTGDALVKNRLEDIKNIELKVIKKRRRNKELELEKREIFVKLYAAHAKLSALSDMTQNKTIGKISELRQANEDLANKVNILQKSRFDMVEELVYQRWLNVCLRAEIKEYQTSSRNTSEKEVQKASDQKTSKIITQYPDTNSTWSYTSSTDSEEIDSSTIDSSSSSQRSISKNSSTCWRSMDDGSSVVSSPNKSSTGSPADRTGIIRRFSTSMLPSKELTETMEMPNLTKVRRVSFNADVEAVSSVKIVLTKSVEGLLDEKGIVSLVPEDRSSVKKGVVESQSALAGEKHEFPLSEASLVEPDQSSGSNRRSIDENERDAREVSWIENAQPDGELHPSISNVIHKENKMESLINPQGSKYFYQLITFSKMSFLAWICSKKVILQCSRLTWPMQ</sequence>
<keyword evidence="4" id="KW-0732">Signal</keyword>
<feature type="signal peptide" evidence="4">
    <location>
        <begin position="1"/>
        <end position="20"/>
    </location>
</feature>
<feature type="compositionally biased region" description="Polar residues" evidence="3">
    <location>
        <begin position="330"/>
        <end position="343"/>
    </location>
</feature>
<evidence type="ECO:0000313" key="6">
    <source>
        <dbReference type="Proteomes" id="UP000323597"/>
    </source>
</evidence>
<name>A0A5D2U5R5_GOSMU</name>
<feature type="compositionally biased region" description="Acidic residues" evidence="3">
    <location>
        <begin position="56"/>
        <end position="68"/>
    </location>
</feature>
<dbReference type="AlphaFoldDB" id="A0A5D2U5R5"/>
<evidence type="ECO:0000256" key="1">
    <source>
        <dbReference type="ARBA" id="ARBA00023054"/>
    </source>
</evidence>
<dbReference type="Proteomes" id="UP000323597">
    <property type="component" value="Chromosome D07"/>
</dbReference>
<accession>A0A5D2U5R5</accession>
<reference evidence="5 6" key="1">
    <citation type="submission" date="2019-07" db="EMBL/GenBank/DDBJ databases">
        <title>WGS assembly of Gossypium mustelinum.</title>
        <authorList>
            <person name="Chen Z.J."/>
            <person name="Sreedasyam A."/>
            <person name="Ando A."/>
            <person name="Song Q."/>
            <person name="De L."/>
            <person name="Hulse-Kemp A."/>
            <person name="Ding M."/>
            <person name="Ye W."/>
            <person name="Kirkbride R."/>
            <person name="Jenkins J."/>
            <person name="Plott C."/>
            <person name="Lovell J."/>
            <person name="Lin Y.-M."/>
            <person name="Vaughn R."/>
            <person name="Liu B."/>
            <person name="Li W."/>
            <person name="Simpson S."/>
            <person name="Scheffler B."/>
            <person name="Saski C."/>
            <person name="Grover C."/>
            <person name="Hu G."/>
            <person name="Conover J."/>
            <person name="Carlson J."/>
            <person name="Shu S."/>
            <person name="Boston L."/>
            <person name="Williams M."/>
            <person name="Peterson D."/>
            <person name="Mcgee K."/>
            <person name="Jones D."/>
            <person name="Wendel J."/>
            <person name="Stelly D."/>
            <person name="Grimwood J."/>
            <person name="Schmutz J."/>
        </authorList>
    </citation>
    <scope>NUCLEOTIDE SEQUENCE [LARGE SCALE GENOMIC DNA]</scope>
    <source>
        <strain evidence="5">1408120.09</strain>
    </source>
</reference>
<feature type="compositionally biased region" description="Polar residues" evidence="3">
    <location>
        <begin position="70"/>
        <end position="89"/>
    </location>
</feature>
<evidence type="ECO:0000256" key="3">
    <source>
        <dbReference type="SAM" id="MobiDB-lite"/>
    </source>
</evidence>
<dbReference type="EMBL" id="CM017655">
    <property type="protein sequence ID" value="TYI72235.1"/>
    <property type="molecule type" value="Genomic_DNA"/>
</dbReference>
<evidence type="ECO:0008006" key="7">
    <source>
        <dbReference type="Google" id="ProtNLM"/>
    </source>
</evidence>
<dbReference type="GO" id="GO:0072699">
    <property type="term" value="P:protein localization to cortical microtubule cytoskeleton"/>
    <property type="evidence" value="ECO:0007669"/>
    <property type="project" value="TreeGrafter"/>
</dbReference>
<evidence type="ECO:0000256" key="2">
    <source>
        <dbReference type="SAM" id="Coils"/>
    </source>
</evidence>
<dbReference type="PANTHER" id="PTHR31342:SF35">
    <property type="entry name" value="PROTEIN CHUP1, CHLOROPLASTIC-LIKE"/>
    <property type="match status" value="1"/>
</dbReference>
<feature type="compositionally biased region" description="Low complexity" evidence="3">
    <location>
        <begin position="356"/>
        <end position="374"/>
    </location>
</feature>
<dbReference type="GO" id="GO:0055028">
    <property type="term" value="C:cortical microtubule"/>
    <property type="evidence" value="ECO:0007669"/>
    <property type="project" value="TreeGrafter"/>
</dbReference>
<feature type="coiled-coil region" evidence="2">
    <location>
        <begin position="89"/>
        <end position="157"/>
    </location>
</feature>
<evidence type="ECO:0000313" key="5">
    <source>
        <dbReference type="EMBL" id="TYI72235.1"/>
    </source>
</evidence>
<feature type="chain" id="PRO_5022985710" description="Protein CHUP1, chloroplastic" evidence="4">
    <location>
        <begin position="21"/>
        <end position="592"/>
    </location>
</feature>
<dbReference type="PANTHER" id="PTHR31342">
    <property type="entry name" value="PROTEIN CHUP1, CHLOROPLASTIC"/>
    <property type="match status" value="1"/>
</dbReference>
<feature type="region of interest" description="Disordered" evidence="3">
    <location>
        <begin position="495"/>
        <end position="518"/>
    </location>
</feature>
<keyword evidence="1 2" id="KW-0175">Coiled coil</keyword>
<organism evidence="5 6">
    <name type="scientific">Gossypium mustelinum</name>
    <name type="common">Cotton</name>
    <name type="synonym">Gossypium caicoense</name>
    <dbReference type="NCBI Taxonomy" id="34275"/>
    <lineage>
        <taxon>Eukaryota</taxon>
        <taxon>Viridiplantae</taxon>
        <taxon>Streptophyta</taxon>
        <taxon>Embryophyta</taxon>
        <taxon>Tracheophyta</taxon>
        <taxon>Spermatophyta</taxon>
        <taxon>Magnoliopsida</taxon>
        <taxon>eudicotyledons</taxon>
        <taxon>Gunneridae</taxon>
        <taxon>Pentapetalae</taxon>
        <taxon>rosids</taxon>
        <taxon>malvids</taxon>
        <taxon>Malvales</taxon>
        <taxon>Malvaceae</taxon>
        <taxon>Malvoideae</taxon>
        <taxon>Gossypium</taxon>
    </lineage>
</organism>
<proteinExistence type="predicted"/>
<keyword evidence="6" id="KW-1185">Reference proteome</keyword>
<evidence type="ECO:0000256" key="4">
    <source>
        <dbReference type="SAM" id="SignalP"/>
    </source>
</evidence>
<feature type="compositionally biased region" description="Basic and acidic residues" evidence="3">
    <location>
        <begin position="316"/>
        <end position="329"/>
    </location>
</feature>
<gene>
    <name evidence="5" type="ORF">E1A91_D07G046700v1</name>
</gene>
<feature type="compositionally biased region" description="Low complexity" evidence="3">
    <location>
        <begin position="383"/>
        <end position="398"/>
    </location>
</feature>
<protein>
    <recommendedName>
        <fullName evidence="7">Protein CHUP1, chloroplastic</fullName>
    </recommendedName>
</protein>
<feature type="region of interest" description="Disordered" evidence="3">
    <location>
        <begin position="29"/>
        <end position="89"/>
    </location>
</feature>